<dbReference type="InParanoid" id="A0A1V9XMJ8"/>
<dbReference type="EMBL" id="MNPL01007475">
    <property type="protein sequence ID" value="OQR74739.1"/>
    <property type="molecule type" value="Genomic_DNA"/>
</dbReference>
<comment type="caution">
    <text evidence="2">The sequence shown here is derived from an EMBL/GenBank/DDBJ whole genome shotgun (WGS) entry which is preliminary data.</text>
</comment>
<name>A0A1V9XMJ8_9ACAR</name>
<dbReference type="AlphaFoldDB" id="A0A1V9XMJ8"/>
<evidence type="ECO:0000313" key="2">
    <source>
        <dbReference type="EMBL" id="OQR74739.1"/>
    </source>
</evidence>
<keyword evidence="3" id="KW-1185">Reference proteome</keyword>
<reference evidence="2 3" key="1">
    <citation type="journal article" date="2017" name="Gigascience">
        <title>Draft genome of the honey bee ectoparasitic mite, Tropilaelaps mercedesae, is shaped by the parasitic life history.</title>
        <authorList>
            <person name="Dong X."/>
            <person name="Armstrong S.D."/>
            <person name="Xia D."/>
            <person name="Makepeace B.L."/>
            <person name="Darby A.C."/>
            <person name="Kadowaki T."/>
        </authorList>
    </citation>
    <scope>NUCLEOTIDE SEQUENCE [LARGE SCALE GENOMIC DNA]</scope>
    <source>
        <strain evidence="2">Wuxi-XJTLU</strain>
    </source>
</reference>
<protein>
    <submittedName>
        <fullName evidence="2">Uncharacterized protein</fullName>
    </submittedName>
</protein>
<gene>
    <name evidence="2" type="ORF">BIW11_00906</name>
</gene>
<feature type="region of interest" description="Disordered" evidence="1">
    <location>
        <begin position="1"/>
        <end position="24"/>
    </location>
</feature>
<organism evidence="2 3">
    <name type="scientific">Tropilaelaps mercedesae</name>
    <dbReference type="NCBI Taxonomy" id="418985"/>
    <lineage>
        <taxon>Eukaryota</taxon>
        <taxon>Metazoa</taxon>
        <taxon>Ecdysozoa</taxon>
        <taxon>Arthropoda</taxon>
        <taxon>Chelicerata</taxon>
        <taxon>Arachnida</taxon>
        <taxon>Acari</taxon>
        <taxon>Parasitiformes</taxon>
        <taxon>Mesostigmata</taxon>
        <taxon>Gamasina</taxon>
        <taxon>Dermanyssoidea</taxon>
        <taxon>Laelapidae</taxon>
        <taxon>Tropilaelaps</taxon>
    </lineage>
</organism>
<dbReference type="Proteomes" id="UP000192247">
    <property type="component" value="Unassembled WGS sequence"/>
</dbReference>
<evidence type="ECO:0000256" key="1">
    <source>
        <dbReference type="SAM" id="MobiDB-lite"/>
    </source>
</evidence>
<evidence type="ECO:0000313" key="3">
    <source>
        <dbReference type="Proteomes" id="UP000192247"/>
    </source>
</evidence>
<accession>A0A1V9XMJ8</accession>
<sequence>PEAQGVHLVSDGSGESSLSRQVEEERIEMEILHEEPELQPPQKAVQIIVECENGQKKSSPPPPSDSATIQHLNKMNGTLTQKDATLAIFHNNNQPSPGRIANIGSLLCIHLLGFRANPNLRSAIERKRRDYHTDLIISS</sequence>
<proteinExistence type="predicted"/>
<feature type="non-terminal residue" evidence="2">
    <location>
        <position position="1"/>
    </location>
</feature>